<dbReference type="GO" id="GO:0031490">
    <property type="term" value="F:chromatin DNA binding"/>
    <property type="evidence" value="ECO:0007669"/>
    <property type="project" value="InterPro"/>
</dbReference>
<dbReference type="RefSeq" id="WP_134763895.1">
    <property type="nucleotide sequence ID" value="NZ_SOZD01000008.1"/>
</dbReference>
<feature type="region of interest" description="Disordered" evidence="2">
    <location>
        <begin position="267"/>
        <end position="319"/>
    </location>
</feature>
<feature type="compositionally biased region" description="Basic and acidic residues" evidence="2">
    <location>
        <begin position="267"/>
        <end position="280"/>
    </location>
</feature>
<evidence type="ECO:0000313" key="4">
    <source>
        <dbReference type="EMBL" id="TFF18755.1"/>
    </source>
</evidence>
<evidence type="ECO:0000256" key="1">
    <source>
        <dbReference type="SAM" id="Coils"/>
    </source>
</evidence>
<dbReference type="Proteomes" id="UP000298179">
    <property type="component" value="Unassembled WGS sequence"/>
</dbReference>
<feature type="coiled-coil region" evidence="1">
    <location>
        <begin position="727"/>
        <end position="754"/>
    </location>
</feature>
<evidence type="ECO:0000256" key="3">
    <source>
        <dbReference type="SAM" id="Phobius"/>
    </source>
</evidence>
<comment type="caution">
    <text evidence="4">The sequence shown here is derived from an EMBL/GenBank/DDBJ whole genome shotgun (WGS) entry which is preliminary data.</text>
</comment>
<feature type="transmembrane region" description="Helical" evidence="3">
    <location>
        <begin position="35"/>
        <end position="55"/>
    </location>
</feature>
<evidence type="ECO:0000313" key="5">
    <source>
        <dbReference type="Proteomes" id="UP000298179"/>
    </source>
</evidence>
<feature type="region of interest" description="Disordered" evidence="2">
    <location>
        <begin position="756"/>
        <end position="784"/>
    </location>
</feature>
<dbReference type="InterPro" id="IPR044661">
    <property type="entry name" value="MED15a/b/c-like"/>
</dbReference>
<feature type="compositionally biased region" description="Low complexity" evidence="2">
    <location>
        <begin position="811"/>
        <end position="822"/>
    </location>
</feature>
<feature type="compositionally biased region" description="Low complexity" evidence="2">
    <location>
        <begin position="302"/>
        <end position="311"/>
    </location>
</feature>
<feature type="coiled-coil region" evidence="1">
    <location>
        <begin position="633"/>
        <end position="688"/>
    </location>
</feature>
<reference evidence="4 5" key="1">
    <citation type="submission" date="2019-03" db="EMBL/GenBank/DDBJ databases">
        <title>Jiella endophytica sp. nov., a novel endophytic bacterium isolated from root of Ficus microcarpa Linn. f.</title>
        <authorList>
            <person name="Tuo L."/>
        </authorList>
    </citation>
    <scope>NUCLEOTIDE SEQUENCE [LARGE SCALE GENOMIC DNA]</scope>
    <source>
        <strain evidence="4 5">CBS5Q-3</strain>
    </source>
</reference>
<feature type="region of interest" description="Disordered" evidence="2">
    <location>
        <begin position="878"/>
        <end position="899"/>
    </location>
</feature>
<feature type="transmembrane region" description="Helical" evidence="3">
    <location>
        <begin position="61"/>
        <end position="83"/>
    </location>
</feature>
<keyword evidence="3" id="KW-0812">Transmembrane</keyword>
<feature type="compositionally biased region" description="Low complexity" evidence="2">
    <location>
        <begin position="702"/>
        <end position="718"/>
    </location>
</feature>
<dbReference type="PANTHER" id="PTHR33137">
    <property type="entry name" value="MEDIATOR OF RNA POLYMERASE II TRANSCRIPTION SUBUNIT 15A-RELATED"/>
    <property type="match status" value="1"/>
</dbReference>
<keyword evidence="1" id="KW-0175">Coiled coil</keyword>
<dbReference type="InterPro" id="IPR012683">
    <property type="entry name" value="CHP02302_TM"/>
</dbReference>
<keyword evidence="3" id="KW-0472">Membrane</keyword>
<accession>A0A4Y8RAG1</accession>
<keyword evidence="5" id="KW-1185">Reference proteome</keyword>
<sequence>MADSGAARTWQPTRRLGWTRRATHAAMMVERTWPAVLGLACTAALFLAFAWFGLFRLMPDMLRIVVLGALAILAILSVASLAIGRRRLHLPSRVEVDRRIEATSRLRHQPLRAQGERPSGDDPFAVALWREHQRRMEKDLRHLTGGAPATRSERLDPLGLRAVAALLLVTAFAFSFGPAGGRIGDAFLRPVTEAAAGRRVDAWVTPPAYTRRAPIFLSAADAQPVTVPEGSRFSLRVSDGADVAVNFRPAKEGAEAVAVPSTAEVEAAKKAAEEQAKDGGAKPAEGDTNSADKSQAPEKAETATADAAPADGPRDYEFTLGEGGSLSVATSFSSLGEWRFDVIPDDDPTIAFKEEPSEARNGALQLAYEVGDDYGVRKAQGEIAVEGEKAAGARPLYPAPEMRLALPRRGKGTSEAKSSVDLTESPYAGAKVALTLVAEDDAGQTGRSESRVLTLPERRFLNPLAKAVVEQRRILALDANQADRVVEMLDAVTLRGDEFIPNPSDYLALKAVRTRIATAHDDDALRSAADFMWEIALGIEDGDLSLAERRLRDAREKLAEALENGASNEEIDKLMQELREAMQEYMQALAEQMKNMPPMSQEEMQSQNFQELRPQDLQKMLDRIEDLAKSGSKDAAQQLLSELQQMMDNLQAMRPGQQRQGQGQQNQMQQQMNKMGELLQRQQQLRDQTYDLGRQQYRRQQDGQQQPGQEGQQQQNGGQQPGGEMTAEQMQEMLKQLQKEQGQLQKELDAMGKELEGMGMQPSDDFGEAGKEMGSAEGALGDGRDGEAFGHQGKALDALRRGAQNMMQQMQQAMQQGQQPGQGQMGPGFGGRQMNQSSRDPLGRQRNTQGPDFGQDVGVPDEIDTQRARRILDQIRKRLGNQLSPQQERDYLERLLQTP</sequence>
<keyword evidence="3" id="KW-1133">Transmembrane helix</keyword>
<proteinExistence type="predicted"/>
<gene>
    <name evidence="4" type="ORF">E3C22_21275</name>
</gene>
<dbReference type="EMBL" id="SOZD01000008">
    <property type="protein sequence ID" value="TFF18755.1"/>
    <property type="molecule type" value="Genomic_DNA"/>
</dbReference>
<dbReference type="NCBIfam" id="TIGR02302">
    <property type="entry name" value="aProt_lowcomp"/>
    <property type="match status" value="1"/>
</dbReference>
<evidence type="ECO:0000256" key="2">
    <source>
        <dbReference type="SAM" id="MobiDB-lite"/>
    </source>
</evidence>
<feature type="region of interest" description="Disordered" evidence="2">
    <location>
        <begin position="697"/>
        <end position="726"/>
    </location>
</feature>
<feature type="compositionally biased region" description="Polar residues" evidence="2">
    <location>
        <begin position="835"/>
        <end position="850"/>
    </location>
</feature>
<organism evidence="4 5">
    <name type="scientific">Jiella endophytica</name>
    <dbReference type="NCBI Taxonomy" id="2558362"/>
    <lineage>
        <taxon>Bacteria</taxon>
        <taxon>Pseudomonadati</taxon>
        <taxon>Pseudomonadota</taxon>
        <taxon>Alphaproteobacteria</taxon>
        <taxon>Hyphomicrobiales</taxon>
        <taxon>Aurantimonadaceae</taxon>
        <taxon>Jiella</taxon>
    </lineage>
</organism>
<dbReference type="PANTHER" id="PTHR33137:SF4">
    <property type="entry name" value="MEDIATOR OF RNA POLYMERASE II TRANSCRIPTION SUBUNIT 15A-RELATED"/>
    <property type="match status" value="1"/>
</dbReference>
<feature type="transmembrane region" description="Helical" evidence="3">
    <location>
        <begin position="158"/>
        <end position="177"/>
    </location>
</feature>
<dbReference type="Pfam" id="PF13779">
    <property type="entry name" value="DUF4175"/>
    <property type="match status" value="1"/>
</dbReference>
<feature type="region of interest" description="Disordered" evidence="2">
    <location>
        <begin position="811"/>
        <end position="865"/>
    </location>
</feature>
<dbReference type="OrthoDB" id="8477685at2"/>
<name>A0A4Y8RAG1_9HYPH</name>
<feature type="coiled-coil region" evidence="1">
    <location>
        <begin position="544"/>
        <end position="595"/>
    </location>
</feature>
<dbReference type="AlphaFoldDB" id="A0A4Y8RAG1"/>
<protein>
    <submittedName>
        <fullName evidence="4">TIGR02302 family protein</fullName>
    </submittedName>
</protein>